<dbReference type="EMBL" id="JAAAIM010000205">
    <property type="protein sequence ID" value="KAG0292259.1"/>
    <property type="molecule type" value="Genomic_DNA"/>
</dbReference>
<gene>
    <name evidence="3" type="ORF">BGZ96_004382</name>
</gene>
<proteinExistence type="predicted"/>
<feature type="transmembrane region" description="Helical" evidence="2">
    <location>
        <begin position="146"/>
        <end position="168"/>
    </location>
</feature>
<keyword evidence="2" id="KW-0812">Transmembrane</keyword>
<feature type="region of interest" description="Disordered" evidence="1">
    <location>
        <begin position="1"/>
        <end position="59"/>
    </location>
</feature>
<keyword evidence="4" id="KW-1185">Reference proteome</keyword>
<reference evidence="3 4" key="1">
    <citation type="journal article" date="2020" name="Fungal Divers.">
        <title>Resolving the Mortierellaceae phylogeny through synthesis of multi-gene phylogenetics and phylogenomics.</title>
        <authorList>
            <person name="Vandepol N."/>
            <person name="Liber J."/>
            <person name="Desiro A."/>
            <person name="Na H."/>
            <person name="Kennedy M."/>
            <person name="Barry K."/>
            <person name="Grigoriev I.V."/>
            <person name="Miller A.N."/>
            <person name="O'Donnell K."/>
            <person name="Stajich J.E."/>
            <person name="Bonito G."/>
        </authorList>
    </citation>
    <scope>NUCLEOTIDE SEQUENCE [LARGE SCALE GENOMIC DNA]</scope>
    <source>
        <strain evidence="3 4">AD045</strain>
    </source>
</reference>
<feature type="region of interest" description="Disordered" evidence="1">
    <location>
        <begin position="171"/>
        <end position="252"/>
    </location>
</feature>
<protein>
    <submittedName>
        <fullName evidence="3">Uncharacterized protein</fullName>
    </submittedName>
</protein>
<feature type="compositionally biased region" description="Low complexity" evidence="1">
    <location>
        <begin position="175"/>
        <end position="192"/>
    </location>
</feature>
<keyword evidence="2" id="KW-1133">Transmembrane helix</keyword>
<sequence length="252" mass="27352">MSSTYTADNSPYRTPSTVRNPHTQSTESSPSVNHPQVYSPALSPNYIPPPSPTPSQLYAHPLPEEKYSHVAYPSPGGAYQQQHQYQQQNMYQQTYQHPYQQQQAYPEPMVHSYPDPELVDTVDEKLRPSSAGTVTKPTNNGRRRRIIWIGAIVILILIGAIIGIVVSMKDKDSGENSGNSSDGSTSRGQSSRPTPTPTNYSSSRPSSLIPVTIPSTPTTVSSIPVTVPTPTGGGGSRVQAPPIPPYPNFLSK</sequence>
<evidence type="ECO:0000256" key="1">
    <source>
        <dbReference type="SAM" id="MobiDB-lite"/>
    </source>
</evidence>
<organism evidence="3 4">
    <name type="scientific">Linnemannia gamsii</name>
    <dbReference type="NCBI Taxonomy" id="64522"/>
    <lineage>
        <taxon>Eukaryota</taxon>
        <taxon>Fungi</taxon>
        <taxon>Fungi incertae sedis</taxon>
        <taxon>Mucoromycota</taxon>
        <taxon>Mortierellomycotina</taxon>
        <taxon>Mortierellomycetes</taxon>
        <taxon>Mortierellales</taxon>
        <taxon>Mortierellaceae</taxon>
        <taxon>Linnemannia</taxon>
    </lineage>
</organism>
<feature type="compositionally biased region" description="Pro residues" evidence="1">
    <location>
        <begin position="241"/>
        <end position="252"/>
    </location>
</feature>
<keyword evidence="2" id="KW-0472">Membrane</keyword>
<accession>A0ABQ7K6G5</accession>
<feature type="compositionally biased region" description="Polar residues" evidence="1">
    <location>
        <begin position="1"/>
        <end position="36"/>
    </location>
</feature>
<feature type="compositionally biased region" description="Low complexity" evidence="1">
    <location>
        <begin position="205"/>
        <end position="230"/>
    </location>
</feature>
<name>A0ABQ7K6G5_9FUNG</name>
<evidence type="ECO:0000313" key="3">
    <source>
        <dbReference type="EMBL" id="KAG0292259.1"/>
    </source>
</evidence>
<dbReference type="Proteomes" id="UP001194696">
    <property type="component" value="Unassembled WGS sequence"/>
</dbReference>
<comment type="caution">
    <text evidence="3">The sequence shown here is derived from an EMBL/GenBank/DDBJ whole genome shotgun (WGS) entry which is preliminary data.</text>
</comment>
<evidence type="ECO:0000256" key="2">
    <source>
        <dbReference type="SAM" id="Phobius"/>
    </source>
</evidence>
<evidence type="ECO:0000313" key="4">
    <source>
        <dbReference type="Proteomes" id="UP001194696"/>
    </source>
</evidence>